<reference evidence="2 3" key="1">
    <citation type="journal article" date="2024" name="Plant Biotechnol. J.">
        <title>Dendrobium thyrsiflorum genome and its molecular insights into genes involved in important horticultural traits.</title>
        <authorList>
            <person name="Chen B."/>
            <person name="Wang J.Y."/>
            <person name="Zheng P.J."/>
            <person name="Li K.L."/>
            <person name="Liang Y.M."/>
            <person name="Chen X.F."/>
            <person name="Zhang C."/>
            <person name="Zhao X."/>
            <person name="He X."/>
            <person name="Zhang G.Q."/>
            <person name="Liu Z.J."/>
            <person name="Xu Q."/>
        </authorList>
    </citation>
    <scope>NUCLEOTIDE SEQUENCE [LARGE SCALE GENOMIC DNA]</scope>
    <source>
        <strain evidence="2">GZMU011</strain>
    </source>
</reference>
<accession>A0ABD0UXS1</accession>
<dbReference type="Proteomes" id="UP001552299">
    <property type="component" value="Unassembled WGS sequence"/>
</dbReference>
<feature type="compositionally biased region" description="Basic and acidic residues" evidence="1">
    <location>
        <begin position="10"/>
        <end position="20"/>
    </location>
</feature>
<evidence type="ECO:0000313" key="3">
    <source>
        <dbReference type="Proteomes" id="UP001552299"/>
    </source>
</evidence>
<feature type="region of interest" description="Disordered" evidence="1">
    <location>
        <begin position="111"/>
        <end position="139"/>
    </location>
</feature>
<evidence type="ECO:0000256" key="1">
    <source>
        <dbReference type="SAM" id="MobiDB-lite"/>
    </source>
</evidence>
<dbReference type="AlphaFoldDB" id="A0ABD0UXS1"/>
<keyword evidence="3" id="KW-1185">Reference proteome</keyword>
<gene>
    <name evidence="2" type="ORF">M5K25_012753</name>
</gene>
<organism evidence="2 3">
    <name type="scientific">Dendrobium thyrsiflorum</name>
    <name type="common">Pinecone-like raceme dendrobium</name>
    <name type="synonym">Orchid</name>
    <dbReference type="NCBI Taxonomy" id="117978"/>
    <lineage>
        <taxon>Eukaryota</taxon>
        <taxon>Viridiplantae</taxon>
        <taxon>Streptophyta</taxon>
        <taxon>Embryophyta</taxon>
        <taxon>Tracheophyta</taxon>
        <taxon>Spermatophyta</taxon>
        <taxon>Magnoliopsida</taxon>
        <taxon>Liliopsida</taxon>
        <taxon>Asparagales</taxon>
        <taxon>Orchidaceae</taxon>
        <taxon>Epidendroideae</taxon>
        <taxon>Malaxideae</taxon>
        <taxon>Dendrobiinae</taxon>
        <taxon>Dendrobium</taxon>
    </lineage>
</organism>
<comment type="caution">
    <text evidence="2">The sequence shown here is derived from an EMBL/GenBank/DDBJ whole genome shotgun (WGS) entry which is preliminary data.</text>
</comment>
<proteinExistence type="predicted"/>
<evidence type="ECO:0000313" key="2">
    <source>
        <dbReference type="EMBL" id="KAL0917674.1"/>
    </source>
</evidence>
<name>A0ABD0UXS1_DENTH</name>
<dbReference type="EMBL" id="JANQDX010000010">
    <property type="protein sequence ID" value="KAL0917674.1"/>
    <property type="molecule type" value="Genomic_DNA"/>
</dbReference>
<protein>
    <submittedName>
        <fullName evidence="2">Uncharacterized protein</fullName>
    </submittedName>
</protein>
<sequence>MQRQQAEMLEEMRRMREHISSGRSTTADEETDSEFPADYSPEPVTTSPDPAPHPHRSDYLDSTLRRGSVYTRSEKNALICMYTIGVLPISCVTSSAVLRPSISVSGFTETVLQRTGEQEDRNTSPDPAPHPHRSDYLDSTLRRGSVYTRSEKNALICMYTIGVLPISCVTSSAVLRPSISVSGFTETALQRTGEQEDRNVTEMLPTIPP</sequence>
<feature type="region of interest" description="Disordered" evidence="1">
    <location>
        <begin position="1"/>
        <end position="60"/>
    </location>
</feature>